<sequence length="330" mass="35744">MIEMNGPEKPVIIDTDPGVDDALALILALRSPELHVKAITTVNGNTSLRQSTENALRILEIVALPDPPPVIPGAAIPLNREPIPSASIHGRDGLGEITFLKDRRGKKKYTPPRHKPEPTYAPGAIIELVNEHPGEITIITLGPLTNIALALQTDPGLSRHVKEIITMGGAYSVPGNVTPAAEFNFYCDPEAAQEVIGSGIPLTLVGLDVTRSARLSRHALMNATKKRTRLNQFLRDSTEFVMDFYREREGYHGCCVHDALAVMAAIDGSIIGTKRAHVEIETEGKLTAGMSVADLRPYARGKTGAPNATIALYVDSTRFEQQLLERITDA</sequence>
<dbReference type="GO" id="GO:0005829">
    <property type="term" value="C:cytosol"/>
    <property type="evidence" value="ECO:0007669"/>
    <property type="project" value="TreeGrafter"/>
</dbReference>
<evidence type="ECO:0000259" key="3">
    <source>
        <dbReference type="Pfam" id="PF01156"/>
    </source>
</evidence>
<dbReference type="PANTHER" id="PTHR12304">
    <property type="entry name" value="INOSINE-URIDINE PREFERRING NUCLEOSIDE HYDROLASE"/>
    <property type="match status" value="1"/>
</dbReference>
<comment type="caution">
    <text evidence="4">The sequence shown here is derived from an EMBL/GenBank/DDBJ whole genome shotgun (WGS) entry which is preliminary data.</text>
</comment>
<name>A0A419EWV3_9BACT</name>
<dbReference type="InterPro" id="IPR036452">
    <property type="entry name" value="Ribo_hydro-like"/>
</dbReference>
<accession>A0A419EWV3</accession>
<dbReference type="Gene3D" id="3.90.245.10">
    <property type="entry name" value="Ribonucleoside hydrolase-like"/>
    <property type="match status" value="1"/>
</dbReference>
<dbReference type="Pfam" id="PF01156">
    <property type="entry name" value="IU_nuc_hydro"/>
    <property type="match status" value="1"/>
</dbReference>
<dbReference type="AlphaFoldDB" id="A0A419EWV3"/>
<keyword evidence="1 4" id="KW-0378">Hydrolase</keyword>
<evidence type="ECO:0000256" key="1">
    <source>
        <dbReference type="ARBA" id="ARBA00022801"/>
    </source>
</evidence>
<proteinExistence type="predicted"/>
<dbReference type="SUPFAM" id="SSF53590">
    <property type="entry name" value="Nucleoside hydrolase"/>
    <property type="match status" value="1"/>
</dbReference>
<keyword evidence="2" id="KW-0326">Glycosidase</keyword>
<dbReference type="GO" id="GO:0006152">
    <property type="term" value="P:purine nucleoside catabolic process"/>
    <property type="evidence" value="ECO:0007669"/>
    <property type="project" value="TreeGrafter"/>
</dbReference>
<evidence type="ECO:0000256" key="2">
    <source>
        <dbReference type="ARBA" id="ARBA00023295"/>
    </source>
</evidence>
<dbReference type="EMBL" id="QZKI01000085">
    <property type="protein sequence ID" value="RJP69182.1"/>
    <property type="molecule type" value="Genomic_DNA"/>
</dbReference>
<gene>
    <name evidence="4" type="ORF">C4532_11475</name>
</gene>
<dbReference type="InterPro" id="IPR023186">
    <property type="entry name" value="IUNH"/>
</dbReference>
<organism evidence="4 5">
    <name type="scientific">Candidatus Abyssobacteria bacterium SURF_17</name>
    <dbReference type="NCBI Taxonomy" id="2093361"/>
    <lineage>
        <taxon>Bacteria</taxon>
        <taxon>Pseudomonadati</taxon>
        <taxon>Candidatus Hydrogenedentota</taxon>
        <taxon>Candidatus Abyssobacteria</taxon>
    </lineage>
</organism>
<dbReference type="Proteomes" id="UP000285961">
    <property type="component" value="Unassembled WGS sequence"/>
</dbReference>
<dbReference type="InterPro" id="IPR001910">
    <property type="entry name" value="Inosine/uridine_hydrolase_dom"/>
</dbReference>
<dbReference type="GO" id="GO:0008477">
    <property type="term" value="F:purine nucleosidase activity"/>
    <property type="evidence" value="ECO:0007669"/>
    <property type="project" value="TreeGrafter"/>
</dbReference>
<evidence type="ECO:0000313" key="5">
    <source>
        <dbReference type="Proteomes" id="UP000285961"/>
    </source>
</evidence>
<reference evidence="4 5" key="1">
    <citation type="journal article" date="2017" name="ISME J.">
        <title>Energy and carbon metabolisms in a deep terrestrial subsurface fluid microbial community.</title>
        <authorList>
            <person name="Momper L."/>
            <person name="Jungbluth S.P."/>
            <person name="Lee M.D."/>
            <person name="Amend J.P."/>
        </authorList>
    </citation>
    <scope>NUCLEOTIDE SEQUENCE [LARGE SCALE GENOMIC DNA]</scope>
    <source>
        <strain evidence="4">SURF_17</strain>
    </source>
</reference>
<evidence type="ECO:0000313" key="4">
    <source>
        <dbReference type="EMBL" id="RJP69182.1"/>
    </source>
</evidence>
<feature type="domain" description="Inosine/uridine-preferring nucleoside hydrolase" evidence="3">
    <location>
        <begin position="11"/>
        <end position="320"/>
    </location>
</feature>
<protein>
    <submittedName>
        <fullName evidence="4">Nucleoside hydrolase</fullName>
    </submittedName>
</protein>
<dbReference type="PANTHER" id="PTHR12304:SF4">
    <property type="entry name" value="URIDINE NUCLEOSIDASE"/>
    <property type="match status" value="1"/>
</dbReference>